<proteinExistence type="predicted"/>
<protein>
    <submittedName>
        <fullName evidence="2">DUF3888 domain-containing protein</fullName>
    </submittedName>
</protein>
<evidence type="ECO:0000313" key="2">
    <source>
        <dbReference type="EMBL" id="MFC6039965.1"/>
    </source>
</evidence>
<reference evidence="3" key="1">
    <citation type="journal article" date="2019" name="Int. J. Syst. Evol. Microbiol.">
        <title>The Global Catalogue of Microorganisms (GCM) 10K type strain sequencing project: providing services to taxonomists for standard genome sequencing and annotation.</title>
        <authorList>
            <consortium name="The Broad Institute Genomics Platform"/>
            <consortium name="The Broad Institute Genome Sequencing Center for Infectious Disease"/>
            <person name="Wu L."/>
            <person name="Ma J."/>
        </authorList>
    </citation>
    <scope>NUCLEOTIDE SEQUENCE [LARGE SCALE GENOMIC DNA]</scope>
    <source>
        <strain evidence="3">CCUG 54527</strain>
    </source>
</reference>
<name>A0ABW1L7L3_9BACL</name>
<evidence type="ECO:0000256" key="1">
    <source>
        <dbReference type="SAM" id="SignalP"/>
    </source>
</evidence>
<feature type="chain" id="PRO_5046557438" evidence="1">
    <location>
        <begin position="24"/>
        <end position="124"/>
    </location>
</feature>
<sequence length="124" mass="13857">MDKKLVSFFIVLLIITSTVVAQANNIKVNHEKMNYALIISVAPSINKALTETYKNSSKGVPKWGGSDTEILEIVELIDVRGSYDVTVKVYPYYGISIKKGEEEIKIRLESSGQKVISNKHIQDI</sequence>
<dbReference type="InterPro" id="IPR024984">
    <property type="entry name" value="DUF3888"/>
</dbReference>
<dbReference type="Pfam" id="PF13027">
    <property type="entry name" value="DUF3888"/>
    <property type="match status" value="1"/>
</dbReference>
<keyword evidence="3" id="KW-1185">Reference proteome</keyword>
<gene>
    <name evidence="2" type="ORF">ACFPYN_11085</name>
</gene>
<feature type="signal peptide" evidence="1">
    <location>
        <begin position="1"/>
        <end position="23"/>
    </location>
</feature>
<dbReference type="Proteomes" id="UP001596170">
    <property type="component" value="Unassembled WGS sequence"/>
</dbReference>
<dbReference type="EMBL" id="JBHSRI010000018">
    <property type="protein sequence ID" value="MFC6039965.1"/>
    <property type="molecule type" value="Genomic_DNA"/>
</dbReference>
<evidence type="ECO:0000313" key="3">
    <source>
        <dbReference type="Proteomes" id="UP001596170"/>
    </source>
</evidence>
<organism evidence="2 3">
    <name type="scientific">Paenisporosarcina macmurdoensis</name>
    <dbReference type="NCBI Taxonomy" id="212659"/>
    <lineage>
        <taxon>Bacteria</taxon>
        <taxon>Bacillati</taxon>
        <taxon>Bacillota</taxon>
        <taxon>Bacilli</taxon>
        <taxon>Bacillales</taxon>
        <taxon>Caryophanaceae</taxon>
        <taxon>Paenisporosarcina</taxon>
    </lineage>
</organism>
<dbReference type="RefSeq" id="WP_377734178.1">
    <property type="nucleotide sequence ID" value="NZ_JBHSRI010000018.1"/>
</dbReference>
<comment type="caution">
    <text evidence="2">The sequence shown here is derived from an EMBL/GenBank/DDBJ whole genome shotgun (WGS) entry which is preliminary data.</text>
</comment>
<keyword evidence="1" id="KW-0732">Signal</keyword>
<accession>A0ABW1L7L3</accession>